<dbReference type="SUPFAM" id="SSF55804">
    <property type="entry name" value="Phoshotransferase/anion transport protein"/>
    <property type="match status" value="1"/>
</dbReference>
<keyword evidence="10" id="KW-1185">Reference proteome</keyword>
<feature type="domain" description="PRD" evidence="8">
    <location>
        <begin position="282"/>
        <end position="389"/>
    </location>
</feature>
<keyword evidence="3" id="KW-0805">Transcription regulation</keyword>
<evidence type="ECO:0000259" key="7">
    <source>
        <dbReference type="PROSITE" id="PS51099"/>
    </source>
</evidence>
<name>A0ABR7JQM8_9FIRM</name>
<dbReference type="Pfam" id="PF05043">
    <property type="entry name" value="Mga"/>
    <property type="match status" value="1"/>
</dbReference>
<dbReference type="PROSITE" id="PS51099">
    <property type="entry name" value="PTS_EIIB_TYPE_2"/>
    <property type="match status" value="1"/>
</dbReference>
<dbReference type="Gene3D" id="1.10.10.10">
    <property type="entry name" value="Winged helix-like DNA-binding domain superfamily/Winged helix DNA-binding domain"/>
    <property type="match status" value="2"/>
</dbReference>
<dbReference type="InterPro" id="IPR016152">
    <property type="entry name" value="PTrfase/Anion_transptr"/>
</dbReference>
<dbReference type="Gene3D" id="3.40.50.2300">
    <property type="match status" value="1"/>
</dbReference>
<dbReference type="Gene3D" id="3.40.930.10">
    <property type="entry name" value="Mannitol-specific EII, Chain A"/>
    <property type="match status" value="1"/>
</dbReference>
<evidence type="ECO:0000256" key="3">
    <source>
        <dbReference type="ARBA" id="ARBA00023015"/>
    </source>
</evidence>
<dbReference type="InterPro" id="IPR013011">
    <property type="entry name" value="PTS_EIIB_2"/>
</dbReference>
<dbReference type="SUPFAM" id="SSF63520">
    <property type="entry name" value="PTS-regulatory domain, PRD"/>
    <property type="match status" value="1"/>
</dbReference>
<dbReference type="PROSITE" id="PS51094">
    <property type="entry name" value="PTS_EIIA_TYPE_2"/>
    <property type="match status" value="1"/>
</dbReference>
<dbReference type="Gene3D" id="1.10.1790.10">
    <property type="entry name" value="PRD domain"/>
    <property type="match status" value="1"/>
</dbReference>
<evidence type="ECO:0000313" key="10">
    <source>
        <dbReference type="Proteomes" id="UP000609849"/>
    </source>
</evidence>
<keyword evidence="4" id="KW-0010">Activator</keyword>
<dbReference type="InterPro" id="IPR036388">
    <property type="entry name" value="WH-like_DNA-bd_sf"/>
</dbReference>
<dbReference type="InterPro" id="IPR007737">
    <property type="entry name" value="Mga_HTH"/>
</dbReference>
<evidence type="ECO:0000256" key="2">
    <source>
        <dbReference type="ARBA" id="ARBA00022737"/>
    </source>
</evidence>
<evidence type="ECO:0000256" key="1">
    <source>
        <dbReference type="ARBA" id="ARBA00022679"/>
    </source>
</evidence>
<keyword evidence="5" id="KW-0804">Transcription</keyword>
<accession>A0ABR7JQM8</accession>
<dbReference type="SUPFAM" id="SSF52794">
    <property type="entry name" value="PTS system IIB component-like"/>
    <property type="match status" value="1"/>
</dbReference>
<dbReference type="Proteomes" id="UP000609849">
    <property type="component" value="Unassembled WGS sequence"/>
</dbReference>
<dbReference type="InterPro" id="IPR036634">
    <property type="entry name" value="PRD_sf"/>
</dbReference>
<keyword evidence="1" id="KW-0808">Transferase</keyword>
<dbReference type="InterPro" id="IPR050661">
    <property type="entry name" value="BglG_antiterminators"/>
</dbReference>
<dbReference type="PANTHER" id="PTHR30185">
    <property type="entry name" value="CRYPTIC BETA-GLUCOSIDE BGL OPERON ANTITERMINATOR"/>
    <property type="match status" value="1"/>
</dbReference>
<keyword evidence="2" id="KW-0677">Repeat</keyword>
<comment type="caution">
    <text evidence="9">The sequence shown here is derived from an EMBL/GenBank/DDBJ whole genome shotgun (WGS) entry which is preliminary data.</text>
</comment>
<organism evidence="9 10">
    <name type="scientific">Romboutsia faecis</name>
    <dbReference type="NCBI Taxonomy" id="2764597"/>
    <lineage>
        <taxon>Bacteria</taxon>
        <taxon>Bacillati</taxon>
        <taxon>Bacillota</taxon>
        <taxon>Clostridia</taxon>
        <taxon>Peptostreptococcales</taxon>
        <taxon>Peptostreptococcaceae</taxon>
        <taxon>Romboutsia</taxon>
    </lineage>
</organism>
<evidence type="ECO:0000313" key="9">
    <source>
        <dbReference type="EMBL" id="MBC5997217.1"/>
    </source>
</evidence>
<dbReference type="CDD" id="cd05568">
    <property type="entry name" value="PTS_IIB_bgl_like"/>
    <property type="match status" value="1"/>
</dbReference>
<dbReference type="Pfam" id="PF08279">
    <property type="entry name" value="HTH_11"/>
    <property type="match status" value="1"/>
</dbReference>
<dbReference type="Pfam" id="PF00874">
    <property type="entry name" value="PRD"/>
    <property type="match status" value="1"/>
</dbReference>
<evidence type="ECO:0000259" key="6">
    <source>
        <dbReference type="PROSITE" id="PS51094"/>
    </source>
</evidence>
<feature type="domain" description="PTS EIIB type-2" evidence="7">
    <location>
        <begin position="395"/>
        <end position="484"/>
    </location>
</feature>
<dbReference type="InterPro" id="IPR036095">
    <property type="entry name" value="PTS_EIIB-like_sf"/>
</dbReference>
<feature type="domain" description="PTS EIIA type-2" evidence="6">
    <location>
        <begin position="494"/>
        <end position="633"/>
    </location>
</feature>
<dbReference type="InterPro" id="IPR011608">
    <property type="entry name" value="PRD"/>
</dbReference>
<dbReference type="InterPro" id="IPR013196">
    <property type="entry name" value="HTH_11"/>
</dbReference>
<dbReference type="PROSITE" id="PS51372">
    <property type="entry name" value="PRD_2"/>
    <property type="match status" value="1"/>
</dbReference>
<dbReference type="EMBL" id="JACRWE010000004">
    <property type="protein sequence ID" value="MBC5997217.1"/>
    <property type="molecule type" value="Genomic_DNA"/>
</dbReference>
<sequence>MRESLILKELKDSGDYLSLDYFSKKFEVSTRTIRNDMKIIAIDEKCNGFKIEYKSKLGYILQIEDEMRFERYLKSLSPVPLDSPEQRLNSITALLLLKDDYTTIEQLSQEFLVSTSLIKNDLKRLSQKLKDTNLELERKAHYGIKIIGPIKYKQKILSEIASKDNRKLEEFYSKFISDKKMENIKTTEENILVKYKLEANFVELEELKLQLVLLYIKASLRRNNEEKEITQLKVSYNDIIIEHIIREVFSELQFFITDEEKDYLSDFIKRKTKNKESEINSAQKDKLQELIYNFFEEVDKGYNTYFLEDKEFFNLLYLHIASLIERVRREQNLKNPFSRQISHQYPTVFNLAIQLSKRLEKEYGIKINQHEIGFIATHIAVPFEKRQGENFKQKYKIGIVCSSGGGSAYLIKLRLQEIFPNAEVQNFSLLDKDKIVNFSPDLIFSITDLSFEVHAPVILIKEILDDLDYLKIKESVRYVDDFGKVTNPKQYFLSLFSKKHFTCITQKSEYKGILDTMAQKVVEDGACAPSYPKDVWERESFLNTIYTNGVTIPHPIEMTGNKNLISVGLVQTDIEYEERKPKIIFMVSLIKGNLELHKLVTKHLSIIMEDESVVNRLRESQSYEEFMHKLKNSLGG</sequence>
<dbReference type="InterPro" id="IPR002178">
    <property type="entry name" value="PTS_EIIA_type-2_dom"/>
</dbReference>
<dbReference type="PANTHER" id="PTHR30185:SF18">
    <property type="entry name" value="TRANSCRIPTIONAL REGULATOR MTLR"/>
    <property type="match status" value="1"/>
</dbReference>
<proteinExistence type="predicted"/>
<gene>
    <name evidence="9" type="ORF">H8923_10620</name>
</gene>
<dbReference type="Pfam" id="PF00359">
    <property type="entry name" value="PTS_EIIA_2"/>
    <property type="match status" value="1"/>
</dbReference>
<protein>
    <submittedName>
        <fullName evidence="9">Transcription antiterminator</fullName>
    </submittedName>
</protein>
<reference evidence="9 10" key="1">
    <citation type="submission" date="2020-08" db="EMBL/GenBank/DDBJ databases">
        <authorList>
            <person name="Liu C."/>
            <person name="Sun Q."/>
        </authorList>
    </citation>
    <scope>NUCLEOTIDE SEQUENCE [LARGE SCALE GENOMIC DNA]</scope>
    <source>
        <strain evidence="9 10">NSJ-18</strain>
    </source>
</reference>
<dbReference type="RefSeq" id="WP_153924685.1">
    <property type="nucleotide sequence ID" value="NZ_JACRWE010000004.1"/>
</dbReference>
<evidence type="ECO:0000259" key="8">
    <source>
        <dbReference type="PROSITE" id="PS51372"/>
    </source>
</evidence>
<evidence type="ECO:0000256" key="4">
    <source>
        <dbReference type="ARBA" id="ARBA00023159"/>
    </source>
</evidence>
<evidence type="ECO:0000256" key="5">
    <source>
        <dbReference type="ARBA" id="ARBA00023163"/>
    </source>
</evidence>